<protein>
    <submittedName>
        <fullName evidence="1">ORF63 protein</fullName>
    </submittedName>
</protein>
<name>A0A7U3W5T6_9BBAC</name>
<proteinExistence type="predicted"/>
<organism evidence="1">
    <name type="scientific">Plutella xylostella granulovirus</name>
    <dbReference type="NCBI Taxonomy" id="98383"/>
    <lineage>
        <taxon>Viruses</taxon>
        <taxon>Viruses incertae sedis</taxon>
        <taxon>Naldaviricetes</taxon>
        <taxon>Lefavirales</taxon>
        <taxon>Baculoviridae</taxon>
        <taxon>Betabaculovirus</taxon>
        <taxon>Betabaculovirus pluxylostellae</taxon>
    </lineage>
</organism>
<dbReference type="EMBL" id="MN099286">
    <property type="protein sequence ID" value="QKV50224.1"/>
    <property type="molecule type" value="Genomic_DNA"/>
</dbReference>
<evidence type="ECO:0000313" key="1">
    <source>
        <dbReference type="EMBL" id="QKV50224.1"/>
    </source>
</evidence>
<gene>
    <name evidence="1" type="primary">ORF63</name>
</gene>
<reference evidence="1" key="1">
    <citation type="submission" date="2019-06" db="EMBL/GenBank/DDBJ databases">
        <title>Plutella xylostella granulovirus.</title>
        <authorList>
            <person name="Li L."/>
            <person name="Zhang M."/>
        </authorList>
    </citation>
    <scope>NUCLEOTIDE SEQUENCE</scope>
    <source>
        <strain evidence="1">PlxyGV_NW</strain>
    </source>
</reference>
<accession>A0A7U3W5T6</accession>
<sequence>MLYPSGEPEIEIPPEMDIISVYRAIEDEDDVDVVVPVNYSKPLYKYTTVDDVVNFILFIKSDEAYTPDNWSYEWYKDEDYCFHCRPDTASVQSLNLYSLNDCGCLPVRFNDNDIKEMRNIVLNVNNYCVLCQFPLYYIKILSEYDVCDVHYQ</sequence>